<reference evidence="2" key="1">
    <citation type="journal article" date="2008" name="Nat. Genet.">
        <title>The Pristionchus pacificus genome provides a unique perspective on nematode lifestyle and parasitism.</title>
        <authorList>
            <person name="Dieterich C."/>
            <person name="Clifton S.W."/>
            <person name="Schuster L.N."/>
            <person name="Chinwalla A."/>
            <person name="Delehaunty K."/>
            <person name="Dinkelacker I."/>
            <person name="Fulton L."/>
            <person name="Fulton R."/>
            <person name="Godfrey J."/>
            <person name="Minx P."/>
            <person name="Mitreva M."/>
            <person name="Roeseler W."/>
            <person name="Tian H."/>
            <person name="Witte H."/>
            <person name="Yang S.P."/>
            <person name="Wilson R.K."/>
            <person name="Sommer R.J."/>
        </authorList>
    </citation>
    <scope>NUCLEOTIDE SEQUENCE [LARGE SCALE GENOMIC DNA]</scope>
    <source>
        <strain evidence="2">PS312</strain>
    </source>
</reference>
<accession>A0A2A6CVE7</accession>
<accession>A0A8R1UQN2</accession>
<sequence>MKKLVLLSLLLCLAASRTIDNEDNEEVLARKAADVLTSIRSLRREEKKALENLEDTERAVVEELLEARELQKRTRKILFVALLLAVILPYAAFGDSGCFWLGTFPVCLPDPCPAGTTEVAKSSHTKTRFADFGKGCWPAFSKRLCCNNAVVHADLYKQCSLCTNCKDGTCPAGQLFLFDQMIEEGIWDPLCCIDGTLTIN</sequence>
<keyword evidence="2" id="KW-1185">Reference proteome</keyword>
<proteinExistence type="predicted"/>
<organism evidence="1 2">
    <name type="scientific">Pristionchus pacificus</name>
    <name type="common">Parasitic nematode worm</name>
    <dbReference type="NCBI Taxonomy" id="54126"/>
    <lineage>
        <taxon>Eukaryota</taxon>
        <taxon>Metazoa</taxon>
        <taxon>Ecdysozoa</taxon>
        <taxon>Nematoda</taxon>
        <taxon>Chromadorea</taxon>
        <taxon>Rhabditida</taxon>
        <taxon>Rhabditina</taxon>
        <taxon>Diplogasteromorpha</taxon>
        <taxon>Diplogasteroidea</taxon>
        <taxon>Neodiplogasteridae</taxon>
        <taxon>Pristionchus</taxon>
    </lineage>
</organism>
<dbReference type="PANTHER" id="PTHR35180:SF7">
    <property type="entry name" value="SRCR DOMAIN-CONTAINING PROTEIN"/>
    <property type="match status" value="1"/>
</dbReference>
<dbReference type="EnsemblMetazoa" id="PPA36570.1">
    <property type="protein sequence ID" value="PPA36570.1"/>
    <property type="gene ID" value="WBGene00274939"/>
</dbReference>
<dbReference type="Proteomes" id="UP000005239">
    <property type="component" value="Unassembled WGS sequence"/>
</dbReference>
<dbReference type="PANTHER" id="PTHR35180">
    <property type="entry name" value="PROTEIN CBG06219"/>
    <property type="match status" value="1"/>
</dbReference>
<name>A0A2A6CVE7_PRIPA</name>
<protein>
    <submittedName>
        <fullName evidence="1">Uncharacterized protein</fullName>
    </submittedName>
</protein>
<gene>
    <name evidence="1" type="primary">WBGene00274939</name>
</gene>
<evidence type="ECO:0000313" key="1">
    <source>
        <dbReference type="EnsemblMetazoa" id="PPA36570.1"/>
    </source>
</evidence>
<dbReference type="AlphaFoldDB" id="A0A2A6CVE7"/>
<evidence type="ECO:0000313" key="2">
    <source>
        <dbReference type="Proteomes" id="UP000005239"/>
    </source>
</evidence>
<reference evidence="1" key="2">
    <citation type="submission" date="2022-06" db="UniProtKB">
        <authorList>
            <consortium name="EnsemblMetazoa"/>
        </authorList>
    </citation>
    <scope>IDENTIFICATION</scope>
    <source>
        <strain evidence="1">PS312</strain>
    </source>
</reference>